<dbReference type="Proteomes" id="UP001056383">
    <property type="component" value="Chromosome"/>
</dbReference>
<comment type="similarity">
    <text evidence="1 3">Belongs to the short-chain dehydrogenases/reductases (SDR) family.</text>
</comment>
<keyword evidence="6" id="KW-1185">Reference proteome</keyword>
<feature type="region of interest" description="Disordered" evidence="4">
    <location>
        <begin position="291"/>
        <end position="338"/>
    </location>
</feature>
<evidence type="ECO:0000256" key="3">
    <source>
        <dbReference type="RuleBase" id="RU000363"/>
    </source>
</evidence>
<evidence type="ECO:0000256" key="4">
    <source>
        <dbReference type="SAM" id="MobiDB-lite"/>
    </source>
</evidence>
<keyword evidence="2" id="KW-0560">Oxidoreductase</keyword>
<dbReference type="RefSeq" id="WP_275563427.1">
    <property type="nucleotide sequence ID" value="NZ_CP095474.1"/>
</dbReference>
<dbReference type="NCBIfam" id="NF005495">
    <property type="entry name" value="PRK07109.1"/>
    <property type="match status" value="1"/>
</dbReference>
<evidence type="ECO:0000313" key="6">
    <source>
        <dbReference type="Proteomes" id="UP001056383"/>
    </source>
</evidence>
<evidence type="ECO:0000256" key="1">
    <source>
        <dbReference type="ARBA" id="ARBA00006484"/>
    </source>
</evidence>
<dbReference type="EMBL" id="CP095474">
    <property type="protein sequence ID" value="URN14763.1"/>
    <property type="molecule type" value="Genomic_DNA"/>
</dbReference>
<protein>
    <submittedName>
        <fullName evidence="5">SDR family oxidoreductase</fullName>
    </submittedName>
</protein>
<dbReference type="PANTHER" id="PTHR44196">
    <property type="entry name" value="DEHYDROGENASE/REDUCTASE SDR FAMILY MEMBER 7B"/>
    <property type="match status" value="1"/>
</dbReference>
<dbReference type="InterPro" id="IPR036291">
    <property type="entry name" value="NAD(P)-bd_dom_sf"/>
</dbReference>
<evidence type="ECO:0000313" key="5">
    <source>
        <dbReference type="EMBL" id="URN14763.1"/>
    </source>
</evidence>
<accession>A0ABY4T715</accession>
<feature type="non-terminal residue" evidence="5">
    <location>
        <position position="338"/>
    </location>
</feature>
<sequence>MPEATVRIKGLVVVVTGASSGIGRAAALEFARRGASLVLAARGTEALEAVARECRAHRGARAVVQPTDVSDETAVGDLARRALREYGRVDAWVNAAAVAVAGSVQDVPADEVRRVLDVNVMGCVNGARAALPVMRRQGAGVLVDVSSVLGLISSPYNSAYTMSKHALLAFDASLRQELRLAGERGVRVCTVLPATVDTPFFQHLSNRTGRRVRAMPPVYTAHRVARAVVGAVRRPRREVFVGVSARSLRLFTASFPGTLERLGARKVDRGFFVPGESAPYDAGTLFAPPPGPGSVGGGWHGAARTAGRRAVPPIPPPRRPPRGRYGGPGAAADREAAP</sequence>
<dbReference type="InterPro" id="IPR002347">
    <property type="entry name" value="SDR_fam"/>
</dbReference>
<dbReference type="PANTHER" id="PTHR44196:SF1">
    <property type="entry name" value="DEHYDROGENASE_REDUCTASE SDR FAMILY MEMBER 7B"/>
    <property type="match status" value="1"/>
</dbReference>
<reference evidence="5" key="1">
    <citation type="submission" date="2022-04" db="EMBL/GenBank/DDBJ databases">
        <title>Systematic whole-genome sequencing reveals an unexpected diversity among actinomycetoma pathogens and provides insights into their antibacterial susceptibilities.</title>
        <authorList>
            <person name="Watson A.K."/>
            <person name="Kepplinger B."/>
            <person name="Bakhiet S.M."/>
            <person name="Mhmoud N.A."/>
            <person name="Chapman J."/>
            <person name="Allenby N."/>
            <person name="Mickiewicz K."/>
            <person name="Goodfellow M."/>
            <person name="Fahal A.H."/>
            <person name="Errington J."/>
        </authorList>
    </citation>
    <scope>NUCLEOTIDE SEQUENCE</scope>
    <source>
        <strain evidence="5">SD 504</strain>
    </source>
</reference>
<name>A0ABY4T715_9ACTN</name>
<dbReference type="Pfam" id="PF00106">
    <property type="entry name" value="adh_short"/>
    <property type="match status" value="1"/>
</dbReference>
<gene>
    <name evidence="5" type="ORF">MW084_01200</name>
</gene>
<evidence type="ECO:0000256" key="2">
    <source>
        <dbReference type="ARBA" id="ARBA00023002"/>
    </source>
</evidence>
<organism evidence="5 6">
    <name type="scientific">Streptomyces sudanensis</name>
    <dbReference type="NCBI Taxonomy" id="436397"/>
    <lineage>
        <taxon>Bacteria</taxon>
        <taxon>Bacillati</taxon>
        <taxon>Actinomycetota</taxon>
        <taxon>Actinomycetes</taxon>
        <taxon>Kitasatosporales</taxon>
        <taxon>Streptomycetaceae</taxon>
        <taxon>Streptomyces</taxon>
    </lineage>
</organism>
<dbReference type="PRINTS" id="PR00080">
    <property type="entry name" value="SDRFAMILY"/>
</dbReference>
<dbReference type="SUPFAM" id="SSF51735">
    <property type="entry name" value="NAD(P)-binding Rossmann-fold domains"/>
    <property type="match status" value="1"/>
</dbReference>
<dbReference type="PRINTS" id="PR00081">
    <property type="entry name" value="GDHRDH"/>
</dbReference>
<proteinExistence type="inferred from homology"/>
<dbReference type="Gene3D" id="3.40.50.720">
    <property type="entry name" value="NAD(P)-binding Rossmann-like Domain"/>
    <property type="match status" value="1"/>
</dbReference>